<keyword evidence="3" id="KW-1185">Reference proteome</keyword>
<evidence type="ECO:0000313" key="3">
    <source>
        <dbReference type="Proteomes" id="UP001595715"/>
    </source>
</evidence>
<keyword evidence="1" id="KW-0472">Membrane</keyword>
<comment type="caution">
    <text evidence="2">The sequence shown here is derived from an EMBL/GenBank/DDBJ whole genome shotgun (WGS) entry which is preliminary data.</text>
</comment>
<dbReference type="Proteomes" id="UP001595715">
    <property type="component" value="Unassembled WGS sequence"/>
</dbReference>
<sequence>MNVYGEGPGFSDFWSGMPLFFKLFGGLVFIIVMGGFASVFIRGIRQFASNNASNLVEQPARVVAKRSEVWGGSGEMSASTNYYVTFEFHDGARIELPVKGSEFGLLAEGDAGVLTHQGTRYKGFRRTQSF</sequence>
<protein>
    <submittedName>
        <fullName evidence="2">DUF2500 domain-containing protein</fullName>
    </submittedName>
</protein>
<name>A0ABV8K6Z8_9BACL</name>
<proteinExistence type="predicted"/>
<reference evidence="3" key="1">
    <citation type="journal article" date="2019" name="Int. J. Syst. Evol. Microbiol.">
        <title>The Global Catalogue of Microorganisms (GCM) 10K type strain sequencing project: providing services to taxonomists for standard genome sequencing and annotation.</title>
        <authorList>
            <consortium name="The Broad Institute Genomics Platform"/>
            <consortium name="The Broad Institute Genome Sequencing Center for Infectious Disease"/>
            <person name="Wu L."/>
            <person name="Ma J."/>
        </authorList>
    </citation>
    <scope>NUCLEOTIDE SEQUENCE [LARGE SCALE GENOMIC DNA]</scope>
    <source>
        <strain evidence="3">IBRC-M 10987</strain>
    </source>
</reference>
<dbReference type="InterPro" id="IPR019635">
    <property type="entry name" value="DUF2500"/>
</dbReference>
<gene>
    <name evidence="2" type="ORF">ACFOZ8_19290</name>
</gene>
<dbReference type="Pfam" id="PF10694">
    <property type="entry name" value="DUF2500"/>
    <property type="match status" value="1"/>
</dbReference>
<accession>A0ABV8K6Z8</accession>
<feature type="transmembrane region" description="Helical" evidence="1">
    <location>
        <begin position="20"/>
        <end position="41"/>
    </location>
</feature>
<dbReference type="RefSeq" id="WP_377720394.1">
    <property type="nucleotide sequence ID" value="NZ_JBHSAM010000028.1"/>
</dbReference>
<keyword evidence="1" id="KW-0812">Transmembrane</keyword>
<dbReference type="EMBL" id="JBHSAM010000028">
    <property type="protein sequence ID" value="MFC4101796.1"/>
    <property type="molecule type" value="Genomic_DNA"/>
</dbReference>
<evidence type="ECO:0000256" key="1">
    <source>
        <dbReference type="SAM" id="Phobius"/>
    </source>
</evidence>
<evidence type="ECO:0000313" key="2">
    <source>
        <dbReference type="EMBL" id="MFC4101796.1"/>
    </source>
</evidence>
<keyword evidence="1" id="KW-1133">Transmembrane helix</keyword>
<dbReference type="Gene3D" id="2.40.50.660">
    <property type="match status" value="1"/>
</dbReference>
<organism evidence="2 3">
    <name type="scientific">Paenibacillus xanthanilyticus</name>
    <dbReference type="NCBI Taxonomy" id="1783531"/>
    <lineage>
        <taxon>Bacteria</taxon>
        <taxon>Bacillati</taxon>
        <taxon>Bacillota</taxon>
        <taxon>Bacilli</taxon>
        <taxon>Bacillales</taxon>
        <taxon>Paenibacillaceae</taxon>
        <taxon>Paenibacillus</taxon>
    </lineage>
</organism>